<dbReference type="Proteomes" id="UP000017243">
    <property type="component" value="Unassembled WGS sequence"/>
</dbReference>
<name>U4QFE8_LACHE</name>
<proteinExistence type="predicted"/>
<reference evidence="2 3" key="1">
    <citation type="submission" date="2013-09" db="EMBL/GenBank/DDBJ databases">
        <title>Draft Genome Sequence of five Lactobacillus helveticus strains CIRM-BIA 101T, 103, 104, 951 and 953 isolated from milk product.</title>
        <authorList>
            <person name="Valence F."/>
            <person name="Chuat V."/>
            <person name="Ma L."/>
            <person name="Creno S."/>
            <person name="Falentin H."/>
            <person name="Lortal S."/>
            <person name="Bizet C."/>
            <person name="Clermont D."/>
            <person name="Loux V."/>
            <person name="Bouchier C."/>
            <person name="Cousin S."/>
        </authorList>
    </citation>
    <scope>NUCLEOTIDE SEQUENCE [LARGE SCALE GENOMIC DNA]</scope>
    <source>
        <strain evidence="2 3">CIRM-BIA 953</strain>
    </source>
</reference>
<dbReference type="RefSeq" id="WP_023061917.1">
    <property type="nucleotide sequence ID" value="NZ_CBUH010000169.1"/>
</dbReference>
<organism evidence="2 3">
    <name type="scientific">Lactobacillus helveticus CIRM-BIA 953</name>
    <dbReference type="NCBI Taxonomy" id="1226335"/>
    <lineage>
        <taxon>Bacteria</taxon>
        <taxon>Bacillati</taxon>
        <taxon>Bacillota</taxon>
        <taxon>Bacilli</taxon>
        <taxon>Lactobacillales</taxon>
        <taxon>Lactobacillaceae</taxon>
        <taxon>Lactobacillus</taxon>
    </lineage>
</organism>
<sequence length="97" mass="11556">MKYNTSIQIYRNIHIRLIEYTPEHFARLKAKRFLLINPKSKDNPSQNVWIPNAYLQDNGTLKPYINIDFIFKTAALQHKFKYAGITIPAWLHEQLNR</sequence>
<protein>
    <submittedName>
        <fullName evidence="2">Uncharacterized protein</fullName>
    </submittedName>
</protein>
<evidence type="ECO:0000313" key="2">
    <source>
        <dbReference type="EMBL" id="CDI43343.1"/>
    </source>
</evidence>
<comment type="caution">
    <text evidence="2">The sequence shown here is derived from an EMBL/GenBank/DDBJ whole genome shotgun (WGS) entry which is preliminary data.</text>
</comment>
<dbReference type="EMBL" id="CBUH010000169">
    <property type="protein sequence ID" value="CDI43343.1"/>
    <property type="molecule type" value="Genomic_DNA"/>
</dbReference>
<accession>U4QFE8</accession>
<dbReference type="EMBL" id="CBUH010000169">
    <property type="protein sequence ID" value="CDI43261.1"/>
    <property type="molecule type" value="Genomic_DNA"/>
</dbReference>
<dbReference type="AlphaFoldDB" id="U4QFE8"/>
<evidence type="ECO:0000313" key="3">
    <source>
        <dbReference type="Proteomes" id="UP000017243"/>
    </source>
</evidence>
<evidence type="ECO:0000313" key="1">
    <source>
        <dbReference type="EMBL" id="CDI43261.1"/>
    </source>
</evidence>
<gene>
    <name evidence="1" type="ORF">LHCIRMBIA953_02530</name>
    <name evidence="2" type="ORF">LHCIRMBIA953_02614</name>
</gene>